<sequence length="113" mass="12971">MKRIVFILLTNLLLVEGRKLSIWQDEKERKSDLDERERRMPQYCRSNDDCGQSGCCFELTHECFPLKGEKEACLPESCPCKPGLSCTPIGKYPGQSFYQCLKPKIQHDPANMA</sequence>
<evidence type="ECO:0000313" key="2">
    <source>
        <dbReference type="EMBL" id="CAH3110313.1"/>
    </source>
</evidence>
<dbReference type="Proteomes" id="UP001159428">
    <property type="component" value="Unassembled WGS sequence"/>
</dbReference>
<accession>A0AAU9WAM7</accession>
<gene>
    <name evidence="2" type="ORF">PMEA_00003599</name>
</gene>
<feature type="chain" id="PRO_5043325583" evidence="1">
    <location>
        <begin position="18"/>
        <end position="113"/>
    </location>
</feature>
<name>A0AAU9WAM7_9CNID</name>
<reference evidence="2 3" key="1">
    <citation type="submission" date="2022-05" db="EMBL/GenBank/DDBJ databases">
        <authorList>
            <consortium name="Genoscope - CEA"/>
            <person name="William W."/>
        </authorList>
    </citation>
    <scope>NUCLEOTIDE SEQUENCE [LARGE SCALE GENOMIC DNA]</scope>
</reference>
<proteinExistence type="predicted"/>
<dbReference type="AlphaFoldDB" id="A0AAU9WAM7"/>
<evidence type="ECO:0000256" key="1">
    <source>
        <dbReference type="SAM" id="SignalP"/>
    </source>
</evidence>
<organism evidence="2 3">
    <name type="scientific">Pocillopora meandrina</name>
    <dbReference type="NCBI Taxonomy" id="46732"/>
    <lineage>
        <taxon>Eukaryota</taxon>
        <taxon>Metazoa</taxon>
        <taxon>Cnidaria</taxon>
        <taxon>Anthozoa</taxon>
        <taxon>Hexacorallia</taxon>
        <taxon>Scleractinia</taxon>
        <taxon>Astrocoeniina</taxon>
        <taxon>Pocilloporidae</taxon>
        <taxon>Pocillopora</taxon>
    </lineage>
</organism>
<keyword evidence="3" id="KW-1185">Reference proteome</keyword>
<evidence type="ECO:0000313" key="3">
    <source>
        <dbReference type="Proteomes" id="UP001159428"/>
    </source>
</evidence>
<feature type="signal peptide" evidence="1">
    <location>
        <begin position="1"/>
        <end position="17"/>
    </location>
</feature>
<comment type="caution">
    <text evidence="2">The sequence shown here is derived from an EMBL/GenBank/DDBJ whole genome shotgun (WGS) entry which is preliminary data.</text>
</comment>
<protein>
    <submittedName>
        <fullName evidence="2">Uncharacterized protein</fullName>
    </submittedName>
</protein>
<dbReference type="EMBL" id="CALNXJ010000012">
    <property type="protein sequence ID" value="CAH3110313.1"/>
    <property type="molecule type" value="Genomic_DNA"/>
</dbReference>
<keyword evidence="1" id="KW-0732">Signal</keyword>